<feature type="region of interest" description="Disordered" evidence="1">
    <location>
        <begin position="464"/>
        <end position="485"/>
    </location>
</feature>
<dbReference type="SUPFAM" id="SSF54106">
    <property type="entry name" value="LysM domain"/>
    <property type="match status" value="1"/>
</dbReference>
<dbReference type="Gene3D" id="2.70.70.10">
    <property type="entry name" value="Glucose Permease (Domain IIA)"/>
    <property type="match status" value="1"/>
</dbReference>
<dbReference type="Proteomes" id="UP000521676">
    <property type="component" value="Unassembled WGS sequence"/>
</dbReference>
<gene>
    <name evidence="4" type="ORF">HXX08_16160</name>
    <name evidence="5" type="ORF">OZ401_002913</name>
</gene>
<protein>
    <submittedName>
        <fullName evidence="4">Peptidoglycan DD-metalloendopeptidase family protein</fullName>
    </submittedName>
</protein>
<dbReference type="EMBL" id="JACATZ010000003">
    <property type="protein sequence ID" value="NWJ47393.1"/>
    <property type="molecule type" value="Genomic_DNA"/>
</dbReference>
<evidence type="ECO:0000256" key="2">
    <source>
        <dbReference type="SAM" id="Phobius"/>
    </source>
</evidence>
<dbReference type="CDD" id="cd00118">
    <property type="entry name" value="LysM"/>
    <property type="match status" value="2"/>
</dbReference>
<dbReference type="Pfam" id="PF01476">
    <property type="entry name" value="LysM"/>
    <property type="match status" value="3"/>
</dbReference>
<feature type="transmembrane region" description="Helical" evidence="2">
    <location>
        <begin position="144"/>
        <end position="167"/>
    </location>
</feature>
<evidence type="ECO:0000313" key="4">
    <source>
        <dbReference type="EMBL" id="NWJ47393.1"/>
    </source>
</evidence>
<accession>A0A8T7M5Q0</accession>
<dbReference type="InterPro" id="IPR011055">
    <property type="entry name" value="Dup_hybrid_motif"/>
</dbReference>
<evidence type="ECO:0000313" key="6">
    <source>
        <dbReference type="Proteomes" id="UP000521676"/>
    </source>
</evidence>
<dbReference type="GO" id="GO:0004222">
    <property type="term" value="F:metalloendopeptidase activity"/>
    <property type="evidence" value="ECO:0007669"/>
    <property type="project" value="TreeGrafter"/>
</dbReference>
<reference evidence="4 6" key="1">
    <citation type="submission" date="2020-06" db="EMBL/GenBank/DDBJ databases">
        <title>Anoxygenic phototrophic Chloroflexota member uses a Type I reaction center.</title>
        <authorList>
            <person name="Tsuji J.M."/>
            <person name="Shaw N.A."/>
            <person name="Nagashima S."/>
            <person name="Venkiteswaran J."/>
            <person name="Schiff S.L."/>
            <person name="Hanada S."/>
            <person name="Tank M."/>
            <person name="Neufeld J.D."/>
        </authorList>
    </citation>
    <scope>NUCLEOTIDE SEQUENCE [LARGE SCALE GENOMIC DNA]</scope>
    <source>
        <strain evidence="4">L227-S17</strain>
    </source>
</reference>
<dbReference type="CDD" id="cd12797">
    <property type="entry name" value="M23_peptidase"/>
    <property type="match status" value="1"/>
</dbReference>
<sequence>MSQYDEPDSRGGSSTAEAPRPEENSDNQDREHFHKFVSSPRVEARLLLDEIAGVAPAKRRKPSDHNTLRIIRKVVFSPLTSLLWILKLILRPLIKLDLALLREMRRFLKHPGTFFWFNRLAPEAAAQHFGTTSTDEMTHHARRYAAHVAVMGLALVVVAGGGFSGAVKQILNPEAHMPVSNELTDGGYLTVTGNMKGIVLNSLGTTDTGTKRVKVYTVQSGDTLRNLATRNNISLETILYANQIDDPDQEIKSGDKLVIPPVTGMWHVVTRSSFEVDTIASIAARYNVDPKVIIDYAPNQLAGVDIKQPLKPGNDVMVPGGVKPLRDTLLLYKVRAGETMQSIADKFGISRETIAIFNGPDEAPLQEVTPGLEITILPVSGIRVRVLQNDNVTKIAQRFSVPVENIVGLSLNNLQSKDTPLTVGDYLIVPNGIVPAAAVAAPRSTTSGGAKASESSRYVYIPPAPSSSSSSASRNPFGALSAPPPGAPVGTTGSMMWPMRGLITTYYGQRIWYGIHQGLDISTTVNTPIVAADGGVVLSAGWSNDGYGIMVLIAHSNGLYTLYGHFNSISVRAGQQVVKGQRLGLEGSTGNSTGPHLHFEVRWGSIYGQTYDPLRFLR</sequence>
<feature type="domain" description="LysM" evidence="3">
    <location>
        <begin position="382"/>
        <end position="429"/>
    </location>
</feature>
<evidence type="ECO:0000313" key="7">
    <source>
        <dbReference type="Proteomes" id="UP001431572"/>
    </source>
</evidence>
<dbReference type="SUPFAM" id="SSF51261">
    <property type="entry name" value="Duplicated hybrid motif"/>
    <property type="match status" value="1"/>
</dbReference>
<evidence type="ECO:0000256" key="1">
    <source>
        <dbReference type="SAM" id="MobiDB-lite"/>
    </source>
</evidence>
<dbReference type="InterPro" id="IPR036779">
    <property type="entry name" value="LysM_dom_sf"/>
</dbReference>
<dbReference type="PANTHER" id="PTHR21666:SF270">
    <property type="entry name" value="MUREIN HYDROLASE ACTIVATOR ENVC"/>
    <property type="match status" value="1"/>
</dbReference>
<dbReference type="Gene3D" id="3.10.350.10">
    <property type="entry name" value="LysM domain"/>
    <property type="match status" value="3"/>
</dbReference>
<dbReference type="AlphaFoldDB" id="A0A8T7M5Q0"/>
<dbReference type="RefSeq" id="WP_341471194.1">
    <property type="nucleotide sequence ID" value="NZ_CP128400.1"/>
</dbReference>
<feature type="compositionally biased region" description="Basic and acidic residues" evidence="1">
    <location>
        <begin position="19"/>
        <end position="32"/>
    </location>
</feature>
<dbReference type="PROSITE" id="PS51782">
    <property type="entry name" value="LYSM"/>
    <property type="match status" value="3"/>
</dbReference>
<keyword evidence="2" id="KW-0812">Transmembrane</keyword>
<dbReference type="PANTHER" id="PTHR21666">
    <property type="entry name" value="PEPTIDASE-RELATED"/>
    <property type="match status" value="1"/>
</dbReference>
<dbReference type="InterPro" id="IPR050570">
    <property type="entry name" value="Cell_wall_metabolism_enzyme"/>
</dbReference>
<keyword evidence="7" id="KW-1185">Reference proteome</keyword>
<dbReference type="Pfam" id="PF01551">
    <property type="entry name" value="Peptidase_M23"/>
    <property type="match status" value="1"/>
</dbReference>
<dbReference type="SMART" id="SM00257">
    <property type="entry name" value="LysM"/>
    <property type="match status" value="3"/>
</dbReference>
<name>A0A8T7M5Q0_9CHLR</name>
<dbReference type="Proteomes" id="UP001431572">
    <property type="component" value="Chromosome 2"/>
</dbReference>
<dbReference type="InterPro" id="IPR016047">
    <property type="entry name" value="M23ase_b-sheet_dom"/>
</dbReference>
<dbReference type="EMBL" id="CP128400">
    <property type="protein sequence ID" value="WJW69305.1"/>
    <property type="molecule type" value="Genomic_DNA"/>
</dbReference>
<reference evidence="5" key="2">
    <citation type="journal article" date="2024" name="Nature">
        <title>Anoxygenic phototroph of the Chloroflexota uses a type I reaction centre.</title>
        <authorList>
            <person name="Tsuji J.M."/>
            <person name="Shaw N.A."/>
            <person name="Nagashima S."/>
            <person name="Venkiteswaran J.J."/>
            <person name="Schiff S.L."/>
            <person name="Watanabe T."/>
            <person name="Fukui M."/>
            <person name="Hanada S."/>
            <person name="Tank M."/>
            <person name="Neufeld J.D."/>
        </authorList>
    </citation>
    <scope>NUCLEOTIDE SEQUENCE</scope>
    <source>
        <strain evidence="5">L227-S17</strain>
    </source>
</reference>
<evidence type="ECO:0000259" key="3">
    <source>
        <dbReference type="PROSITE" id="PS51782"/>
    </source>
</evidence>
<proteinExistence type="predicted"/>
<evidence type="ECO:0000313" key="5">
    <source>
        <dbReference type="EMBL" id="WJW69305.1"/>
    </source>
</evidence>
<keyword evidence="2" id="KW-0472">Membrane</keyword>
<keyword evidence="2" id="KW-1133">Transmembrane helix</keyword>
<feature type="domain" description="LysM" evidence="3">
    <location>
        <begin position="330"/>
        <end position="376"/>
    </location>
</feature>
<feature type="region of interest" description="Disordered" evidence="1">
    <location>
        <begin position="1"/>
        <end position="32"/>
    </location>
</feature>
<organism evidence="4 6">
    <name type="scientific">Candidatus Chlorohelix allophototropha</name>
    <dbReference type="NCBI Taxonomy" id="3003348"/>
    <lineage>
        <taxon>Bacteria</taxon>
        <taxon>Bacillati</taxon>
        <taxon>Chloroflexota</taxon>
        <taxon>Chloroflexia</taxon>
        <taxon>Candidatus Chloroheliales</taxon>
        <taxon>Candidatus Chloroheliaceae</taxon>
        <taxon>Candidatus Chlorohelix</taxon>
    </lineage>
</organism>
<dbReference type="InterPro" id="IPR018392">
    <property type="entry name" value="LysM"/>
</dbReference>
<feature type="domain" description="LysM" evidence="3">
    <location>
        <begin position="214"/>
        <end position="259"/>
    </location>
</feature>